<proteinExistence type="predicted"/>
<name>A0A429X2S8_SIMTE</name>
<comment type="caution">
    <text evidence="1">The sequence shown here is derived from an EMBL/GenBank/DDBJ whole genome shotgun (WGS) entry which is preliminary data.</text>
</comment>
<dbReference type="EMBL" id="QYTW02000030">
    <property type="protein sequence ID" value="RST57669.1"/>
    <property type="molecule type" value="Genomic_DNA"/>
</dbReference>
<dbReference type="RefSeq" id="WP_120118317.1">
    <property type="nucleotide sequence ID" value="NZ_QYTW02000030.1"/>
</dbReference>
<gene>
    <name evidence="1" type="ORF">D5F11_021655</name>
</gene>
<evidence type="ECO:0000313" key="2">
    <source>
        <dbReference type="Proteomes" id="UP000287296"/>
    </source>
</evidence>
<dbReference type="Proteomes" id="UP000287296">
    <property type="component" value="Unassembled WGS sequence"/>
</dbReference>
<sequence length="79" mass="9346">MSEQEKYFYIFEFVNGKIIEIERDDIVLAGKLRSTDKRMFPIDNMFINLDNVISITVETQSERESDAEEILNLVHDIKF</sequence>
<organism evidence="1 2">
    <name type="scientific">Siminovitchia terrae</name>
    <name type="common">Bacillus terrae</name>
    <dbReference type="NCBI Taxonomy" id="1914933"/>
    <lineage>
        <taxon>Bacteria</taxon>
        <taxon>Bacillati</taxon>
        <taxon>Bacillota</taxon>
        <taxon>Bacilli</taxon>
        <taxon>Bacillales</taxon>
        <taxon>Bacillaceae</taxon>
        <taxon>Siminovitchia</taxon>
    </lineage>
</organism>
<evidence type="ECO:0000313" key="1">
    <source>
        <dbReference type="EMBL" id="RST57669.1"/>
    </source>
</evidence>
<accession>A0A429X2S8</accession>
<dbReference type="AlphaFoldDB" id="A0A429X2S8"/>
<protein>
    <submittedName>
        <fullName evidence="1">Uncharacterized protein</fullName>
    </submittedName>
</protein>
<reference evidence="1 2" key="1">
    <citation type="submission" date="2018-12" db="EMBL/GenBank/DDBJ databases">
        <authorList>
            <person name="Sun L."/>
            <person name="Chen Z."/>
        </authorList>
    </citation>
    <scope>NUCLEOTIDE SEQUENCE [LARGE SCALE GENOMIC DNA]</scope>
    <source>
        <strain evidence="1 2">LMG 29736</strain>
    </source>
</reference>